<keyword evidence="4" id="KW-1185">Reference proteome</keyword>
<protein>
    <submittedName>
        <fullName evidence="3">Uncharacterized protein</fullName>
    </submittedName>
</protein>
<name>A0AAV9ZPN8_9AGAR</name>
<feature type="region of interest" description="Disordered" evidence="1">
    <location>
        <begin position="85"/>
        <end position="157"/>
    </location>
</feature>
<evidence type="ECO:0000313" key="2">
    <source>
        <dbReference type="EMBL" id="KAK6987986.1"/>
    </source>
</evidence>
<dbReference type="AlphaFoldDB" id="A0AAV9ZPN8"/>
<dbReference type="Proteomes" id="UP001362999">
    <property type="component" value="Unassembled WGS sequence"/>
</dbReference>
<comment type="caution">
    <text evidence="3">The sequence shown here is derived from an EMBL/GenBank/DDBJ whole genome shotgun (WGS) entry which is preliminary data.</text>
</comment>
<reference evidence="3 4" key="1">
    <citation type="journal article" date="2024" name="J Genomics">
        <title>Draft genome sequencing and assembly of Favolaschia claudopus CIRM-BRFM 2984 isolated from oak limbs.</title>
        <authorList>
            <person name="Navarro D."/>
            <person name="Drula E."/>
            <person name="Chaduli D."/>
            <person name="Cazenave R."/>
            <person name="Ahrendt S."/>
            <person name="Wang J."/>
            <person name="Lipzen A."/>
            <person name="Daum C."/>
            <person name="Barry K."/>
            <person name="Grigoriev I.V."/>
            <person name="Favel A."/>
            <person name="Rosso M.N."/>
            <person name="Martin F."/>
        </authorList>
    </citation>
    <scope>NUCLEOTIDE SEQUENCE [LARGE SCALE GENOMIC DNA]</scope>
    <source>
        <strain evidence="3 4">CIRM-BRFM 2984</strain>
    </source>
</reference>
<feature type="compositionally biased region" description="Acidic residues" evidence="1">
    <location>
        <begin position="85"/>
        <end position="108"/>
    </location>
</feature>
<proteinExistence type="predicted"/>
<evidence type="ECO:0000313" key="3">
    <source>
        <dbReference type="EMBL" id="KAK6988464.1"/>
    </source>
</evidence>
<dbReference type="EMBL" id="JAWWNJ010000127">
    <property type="protein sequence ID" value="KAK6987986.1"/>
    <property type="molecule type" value="Genomic_DNA"/>
</dbReference>
<sequence>MDLGRIQSNSEQGTDSEGRDIPRTIALLIQISQAWAMCPIRGGLNLSYECMTSLDTNDRLVNLRHDNPKLWDDLLNKSTRNYCPGDDEEVAEDIEPHEDEELGDDDSEIPTGEVVEHLVSKKTKPNRQVKGQDANAGLRSSGEAKDADVEVEEVPGKRKRRANTLYKGFWRHVDAKGKDTTEPKA</sequence>
<evidence type="ECO:0000313" key="4">
    <source>
        <dbReference type="Proteomes" id="UP001362999"/>
    </source>
</evidence>
<dbReference type="EMBL" id="JAWWNJ010000122">
    <property type="protein sequence ID" value="KAK6988464.1"/>
    <property type="molecule type" value="Genomic_DNA"/>
</dbReference>
<evidence type="ECO:0000256" key="1">
    <source>
        <dbReference type="SAM" id="MobiDB-lite"/>
    </source>
</evidence>
<accession>A0AAV9ZPN8</accession>
<gene>
    <name evidence="3" type="ORF">R3P38DRAFT_2573190</name>
    <name evidence="2" type="ORF">R3P38DRAFT_2574211</name>
</gene>
<organism evidence="3 4">
    <name type="scientific">Favolaschia claudopus</name>
    <dbReference type="NCBI Taxonomy" id="2862362"/>
    <lineage>
        <taxon>Eukaryota</taxon>
        <taxon>Fungi</taxon>
        <taxon>Dikarya</taxon>
        <taxon>Basidiomycota</taxon>
        <taxon>Agaricomycotina</taxon>
        <taxon>Agaricomycetes</taxon>
        <taxon>Agaricomycetidae</taxon>
        <taxon>Agaricales</taxon>
        <taxon>Marasmiineae</taxon>
        <taxon>Mycenaceae</taxon>
        <taxon>Favolaschia</taxon>
    </lineage>
</organism>